<gene>
    <name evidence="2" type="ORF">GYMLUDRAFT_42115</name>
</gene>
<dbReference type="AlphaFoldDB" id="A0A0D0CZS0"/>
<proteinExistence type="predicted"/>
<feature type="domain" description="Fungal STAND N-terminal Goodbye" evidence="1">
    <location>
        <begin position="17"/>
        <end position="104"/>
    </location>
</feature>
<evidence type="ECO:0000259" key="1">
    <source>
        <dbReference type="Pfam" id="PF17109"/>
    </source>
</evidence>
<dbReference type="Proteomes" id="UP000053593">
    <property type="component" value="Unassembled WGS sequence"/>
</dbReference>
<sequence length="226" mass="25109">MAPCESVKDICSVLEQDFFTKIKEARGSEKWITLREKYLKPAVGVILKFSDIVGDLVGSIPTVPGGKVIFTAISFLLQATKGVSEWFDGLNDFFEDLNHFLNQMWEILPFSAEMGMAYQNTVSETFVCTIEVILEAMGKIGKRGVRFRLFLGGLIGSSDEITNAQAHLNKLMSQARDITIAVTARKTMESGKTVTENQKILQSTGTKIDSIDEKIDNYFAKCMSLV</sequence>
<dbReference type="OrthoDB" id="7464126at2759"/>
<dbReference type="HOGENOM" id="CLU_1227341_0_0_1"/>
<organism evidence="2 3">
    <name type="scientific">Collybiopsis luxurians FD-317 M1</name>
    <dbReference type="NCBI Taxonomy" id="944289"/>
    <lineage>
        <taxon>Eukaryota</taxon>
        <taxon>Fungi</taxon>
        <taxon>Dikarya</taxon>
        <taxon>Basidiomycota</taxon>
        <taxon>Agaricomycotina</taxon>
        <taxon>Agaricomycetes</taxon>
        <taxon>Agaricomycetidae</taxon>
        <taxon>Agaricales</taxon>
        <taxon>Marasmiineae</taxon>
        <taxon>Omphalotaceae</taxon>
        <taxon>Collybiopsis</taxon>
        <taxon>Collybiopsis luxurians</taxon>
    </lineage>
</organism>
<name>A0A0D0CZS0_9AGAR</name>
<dbReference type="EMBL" id="KN834768">
    <property type="protein sequence ID" value="KIK62113.1"/>
    <property type="molecule type" value="Genomic_DNA"/>
</dbReference>
<dbReference type="InterPro" id="IPR031350">
    <property type="entry name" value="Goodbye_dom"/>
</dbReference>
<reference evidence="2 3" key="1">
    <citation type="submission" date="2014-04" db="EMBL/GenBank/DDBJ databases">
        <title>Evolutionary Origins and Diversification of the Mycorrhizal Mutualists.</title>
        <authorList>
            <consortium name="DOE Joint Genome Institute"/>
            <consortium name="Mycorrhizal Genomics Consortium"/>
            <person name="Kohler A."/>
            <person name="Kuo A."/>
            <person name="Nagy L.G."/>
            <person name="Floudas D."/>
            <person name="Copeland A."/>
            <person name="Barry K.W."/>
            <person name="Cichocki N."/>
            <person name="Veneault-Fourrey C."/>
            <person name="LaButti K."/>
            <person name="Lindquist E.A."/>
            <person name="Lipzen A."/>
            <person name="Lundell T."/>
            <person name="Morin E."/>
            <person name="Murat C."/>
            <person name="Riley R."/>
            <person name="Ohm R."/>
            <person name="Sun H."/>
            <person name="Tunlid A."/>
            <person name="Henrissat B."/>
            <person name="Grigoriev I.V."/>
            <person name="Hibbett D.S."/>
            <person name="Martin F."/>
        </authorList>
    </citation>
    <scope>NUCLEOTIDE SEQUENCE [LARGE SCALE GENOMIC DNA]</scope>
    <source>
        <strain evidence="2 3">FD-317 M1</strain>
    </source>
</reference>
<evidence type="ECO:0000313" key="3">
    <source>
        <dbReference type="Proteomes" id="UP000053593"/>
    </source>
</evidence>
<keyword evidence="3" id="KW-1185">Reference proteome</keyword>
<protein>
    <recommendedName>
        <fullName evidence="1">Fungal STAND N-terminal Goodbye domain-containing protein</fullName>
    </recommendedName>
</protein>
<feature type="non-terminal residue" evidence="2">
    <location>
        <position position="1"/>
    </location>
</feature>
<dbReference type="Pfam" id="PF17109">
    <property type="entry name" value="Goodbye"/>
    <property type="match status" value="1"/>
</dbReference>
<accession>A0A0D0CZS0</accession>
<evidence type="ECO:0000313" key="2">
    <source>
        <dbReference type="EMBL" id="KIK62113.1"/>
    </source>
</evidence>